<dbReference type="HOGENOM" id="CLU_046025_16_1_1"/>
<dbReference type="PANTHER" id="PTHR40465">
    <property type="entry name" value="CHROMOSOME 1, WHOLE GENOME SHOTGUN SEQUENCE"/>
    <property type="match status" value="1"/>
</dbReference>
<evidence type="ECO:0000313" key="2">
    <source>
        <dbReference type="EMBL" id="EFI96485.1"/>
    </source>
</evidence>
<keyword evidence="3" id="KW-1185">Reference proteome</keyword>
<evidence type="ECO:0000256" key="1">
    <source>
        <dbReference type="SAM" id="Phobius"/>
    </source>
</evidence>
<dbReference type="Proteomes" id="UP000007431">
    <property type="component" value="Unassembled WGS sequence"/>
</dbReference>
<feature type="non-terminal residue" evidence="2">
    <location>
        <position position="166"/>
    </location>
</feature>
<accession>D8Q7U4</accession>
<name>D8Q7U4_SCHCM</name>
<dbReference type="InParanoid" id="D8Q7U4"/>
<feature type="transmembrane region" description="Helical" evidence="1">
    <location>
        <begin position="123"/>
        <end position="146"/>
    </location>
</feature>
<proteinExistence type="predicted"/>
<evidence type="ECO:0000313" key="3">
    <source>
        <dbReference type="Proteomes" id="UP000007431"/>
    </source>
</evidence>
<dbReference type="GeneID" id="9587589"/>
<dbReference type="KEGG" id="scm:SCHCO_02506764"/>
<dbReference type="OrthoDB" id="2535105at2759"/>
<feature type="transmembrane region" description="Helical" evidence="1">
    <location>
        <begin position="49"/>
        <end position="72"/>
    </location>
</feature>
<feature type="transmembrane region" description="Helical" evidence="1">
    <location>
        <begin position="92"/>
        <end position="111"/>
    </location>
</feature>
<dbReference type="AlphaFoldDB" id="D8Q7U4"/>
<reference evidence="2 3" key="1">
    <citation type="journal article" date="2010" name="Nat. Biotechnol.">
        <title>Genome sequence of the model mushroom Schizophyllum commune.</title>
        <authorList>
            <person name="Ohm R.A."/>
            <person name="de Jong J.F."/>
            <person name="Lugones L.G."/>
            <person name="Aerts A."/>
            <person name="Kothe E."/>
            <person name="Stajich J.E."/>
            <person name="de Vries R.P."/>
            <person name="Record E."/>
            <person name="Levasseur A."/>
            <person name="Baker S.E."/>
            <person name="Bartholomew K.A."/>
            <person name="Coutinho P.M."/>
            <person name="Erdmann S."/>
            <person name="Fowler T.J."/>
            <person name="Gathman A.C."/>
            <person name="Lombard V."/>
            <person name="Henrissat B."/>
            <person name="Knabe N."/>
            <person name="Kuees U."/>
            <person name="Lilly W.W."/>
            <person name="Lindquist E."/>
            <person name="Lucas S."/>
            <person name="Magnuson J.K."/>
            <person name="Piumi F."/>
            <person name="Raudaskoski M."/>
            <person name="Salamov A."/>
            <person name="Schmutz J."/>
            <person name="Schwarze F.W.M.R."/>
            <person name="vanKuyk P.A."/>
            <person name="Horton J.S."/>
            <person name="Grigoriev I.V."/>
            <person name="Woesten H.A.B."/>
        </authorList>
    </citation>
    <scope>NUCLEOTIDE SEQUENCE [LARGE SCALE GENOMIC DNA]</scope>
    <source>
        <strain evidence="3">H4-8 / FGSC 9210</strain>
    </source>
</reference>
<gene>
    <name evidence="2" type="ORF">SCHCODRAFT_109873</name>
</gene>
<organism evidence="3">
    <name type="scientific">Schizophyllum commune (strain H4-8 / FGSC 9210)</name>
    <name type="common">Split gill fungus</name>
    <dbReference type="NCBI Taxonomy" id="578458"/>
    <lineage>
        <taxon>Eukaryota</taxon>
        <taxon>Fungi</taxon>
        <taxon>Dikarya</taxon>
        <taxon>Basidiomycota</taxon>
        <taxon>Agaricomycotina</taxon>
        <taxon>Agaricomycetes</taxon>
        <taxon>Agaricomycetidae</taxon>
        <taxon>Agaricales</taxon>
        <taxon>Schizophyllaceae</taxon>
        <taxon>Schizophyllum</taxon>
    </lineage>
</organism>
<dbReference type="OMA" id="WASALMN"/>
<dbReference type="EMBL" id="GL377307">
    <property type="protein sequence ID" value="EFI96485.1"/>
    <property type="molecule type" value="Genomic_DNA"/>
</dbReference>
<keyword evidence="1" id="KW-1133">Transmembrane helix</keyword>
<keyword evidence="1" id="KW-0812">Transmembrane</keyword>
<dbReference type="VEuPathDB" id="FungiDB:SCHCODRAFT_02506764"/>
<sequence>MATHTLIPLDNLLGAGFVGILASAVVFGITCLQIYLYYTEHATRDSRKFRAFMGLLFVADGLHLAFLAAAYYHYTVTSYGMYLALARPHWTLLSSIFPGVIVSYSVQICYAGRVYLLNKRSRWIAALIVALGFIKFGNDIVFFGLAQRLRSYDILTQYWGSCLTAV</sequence>
<dbReference type="PANTHER" id="PTHR40465:SF1">
    <property type="entry name" value="DUF6534 DOMAIN-CONTAINING PROTEIN"/>
    <property type="match status" value="1"/>
</dbReference>
<protein>
    <submittedName>
        <fullName evidence="2">Uncharacterized protein</fullName>
    </submittedName>
</protein>
<feature type="transmembrane region" description="Helical" evidence="1">
    <location>
        <begin position="12"/>
        <end position="37"/>
    </location>
</feature>
<keyword evidence="1" id="KW-0472">Membrane</keyword>